<gene>
    <name evidence="2" type="ORF">TRUGW13939_02228</name>
</gene>
<evidence type="ECO:0000256" key="1">
    <source>
        <dbReference type="SAM" id="MobiDB-lite"/>
    </source>
</evidence>
<feature type="compositionally biased region" description="Polar residues" evidence="1">
    <location>
        <begin position="71"/>
        <end position="90"/>
    </location>
</feature>
<evidence type="ECO:0000313" key="2">
    <source>
        <dbReference type="EMBL" id="QKX55136.1"/>
    </source>
</evidence>
<dbReference type="GeneID" id="55989737"/>
<keyword evidence="3" id="KW-1185">Reference proteome</keyword>
<dbReference type="OrthoDB" id="4227156at2759"/>
<name>A0A7H8QMN9_TALRU</name>
<protein>
    <submittedName>
        <fullName evidence="2">Uncharacterized protein</fullName>
    </submittedName>
</protein>
<dbReference type="EMBL" id="CP055898">
    <property type="protein sequence ID" value="QKX55136.1"/>
    <property type="molecule type" value="Genomic_DNA"/>
</dbReference>
<dbReference type="AlphaFoldDB" id="A0A7H8QMN9"/>
<dbReference type="KEGG" id="trg:TRUGW13939_02228"/>
<feature type="compositionally biased region" description="Polar residues" evidence="1">
    <location>
        <begin position="101"/>
        <end position="117"/>
    </location>
</feature>
<feature type="region of interest" description="Disordered" evidence="1">
    <location>
        <begin position="1"/>
        <end position="28"/>
    </location>
</feature>
<dbReference type="RefSeq" id="XP_035341315.1">
    <property type="nucleotide sequence ID" value="XM_035485422.1"/>
</dbReference>
<feature type="region of interest" description="Disordered" evidence="1">
    <location>
        <begin position="53"/>
        <end position="117"/>
    </location>
</feature>
<sequence>MPTTRSQARSINMLGKGHSQPAAVPPESPFAAISTTTINQNSSLFNYQASTQPSMFRPENQPTPSPGQTGGNSLFGNWTPSQQPSQNNTRPLFARDDSMPSPFTQHNNTPSLFSMSPNTVPVSGSGYRPFVNPFVCKPPIPHPPSVFGIRIDCKPGCNHYVSLQEEKRKSQPLKDNSLPPEEYEEARQERIAKVSKILEKVNCLDDLTEDVVRELMATDYGLLAIMKFKVTLLEWAEWSEPMKLKELPVELKWEGWENITIQCGRGIRLRRENPVSDKHVSPE</sequence>
<organism evidence="2 3">
    <name type="scientific">Talaromyces rugulosus</name>
    <name type="common">Penicillium rugulosum</name>
    <dbReference type="NCBI Taxonomy" id="121627"/>
    <lineage>
        <taxon>Eukaryota</taxon>
        <taxon>Fungi</taxon>
        <taxon>Dikarya</taxon>
        <taxon>Ascomycota</taxon>
        <taxon>Pezizomycotina</taxon>
        <taxon>Eurotiomycetes</taxon>
        <taxon>Eurotiomycetidae</taxon>
        <taxon>Eurotiales</taxon>
        <taxon>Trichocomaceae</taxon>
        <taxon>Talaromyces</taxon>
        <taxon>Talaromyces sect. Islandici</taxon>
    </lineage>
</organism>
<accession>A0A7H8QMN9</accession>
<evidence type="ECO:0000313" key="3">
    <source>
        <dbReference type="Proteomes" id="UP000509510"/>
    </source>
</evidence>
<reference evidence="3" key="1">
    <citation type="submission" date="2020-06" db="EMBL/GenBank/DDBJ databases">
        <title>A chromosome-scale genome assembly of Talaromyces rugulosus W13939.</title>
        <authorList>
            <person name="Wang B."/>
            <person name="Guo L."/>
            <person name="Ye K."/>
            <person name="Wang L."/>
        </authorList>
    </citation>
    <scope>NUCLEOTIDE SEQUENCE [LARGE SCALE GENOMIC DNA]</scope>
    <source>
        <strain evidence="3">W13939</strain>
    </source>
</reference>
<proteinExistence type="predicted"/>
<feature type="compositionally biased region" description="Polar residues" evidence="1">
    <location>
        <begin position="1"/>
        <end position="10"/>
    </location>
</feature>
<dbReference type="Proteomes" id="UP000509510">
    <property type="component" value="Chromosome I"/>
</dbReference>